<dbReference type="InterPro" id="IPR004162">
    <property type="entry name" value="SINA-like_animal"/>
</dbReference>
<dbReference type="SUPFAM" id="SSF49599">
    <property type="entry name" value="TRAF domain-like"/>
    <property type="match status" value="2"/>
</dbReference>
<sequence length="486" mass="57297">MAFILPDNILDTLVCSFCHKYLSVKPVKVYPNKLIQCGRCVDVDNEEAPVNKSEGVESLYGKLAETILFKCVNRFDGCRELLTYSQVRDHEQVCLEKIHKCPICYEEMASFLILPHFRSKHKDSTLDCPAFVFNLNDYLEMPSVYIYQEEDNLFFLYISYRKSENTIKLYLVYQGSYKLAKNIYHEFTVSSENKEFDIVLNEKPCTDDFFVVDISDMPNLIQIKFKLIDRNLKVLKAPEISKALRKPIVENASHEHQIQNYHAESYPAKCNRCHEYCLIESLPGVEILSYYWDKKNGGFMCIYCYQWFYYRRYCTKYNDHEKIVDKWMIHRMNDLFPCRCSNNCGSYINLSHLPSHELECKLGRQFICPTQNCYWEGTANKMIEHLKDLHKCMAFGYHFQLPRNISSCYVFVKEYIVFLHVTPKSDFAKLESNDISVELVTKTDNAYKNPTILFFDKKNEILKGNFEFAFYGEVFVKVMVYRDADL</sequence>
<evidence type="ECO:0000256" key="4">
    <source>
        <dbReference type="PROSITE-ProRule" id="PRU00455"/>
    </source>
</evidence>
<evidence type="ECO:0000256" key="1">
    <source>
        <dbReference type="ARBA" id="ARBA00022723"/>
    </source>
</evidence>
<accession>A0ABM5L389</accession>
<dbReference type="PANTHER" id="PTHR45877">
    <property type="entry name" value="E3 UBIQUITIN-PROTEIN LIGASE SIAH2"/>
    <property type="match status" value="1"/>
</dbReference>
<dbReference type="PROSITE" id="PS51081">
    <property type="entry name" value="ZF_SIAH"/>
    <property type="match status" value="1"/>
</dbReference>
<dbReference type="InterPro" id="IPR013083">
    <property type="entry name" value="Znf_RING/FYVE/PHD"/>
</dbReference>
<name>A0ABM5L389_DIAVI</name>
<evidence type="ECO:0000256" key="2">
    <source>
        <dbReference type="ARBA" id="ARBA00022771"/>
    </source>
</evidence>
<protein>
    <recommendedName>
        <fullName evidence="5">SIAH-type domain-containing protein</fullName>
    </recommendedName>
</protein>
<dbReference type="RefSeq" id="XP_050516890.1">
    <property type="nucleotide sequence ID" value="XM_050660933.1"/>
</dbReference>
<evidence type="ECO:0000313" key="7">
    <source>
        <dbReference type="Proteomes" id="UP001652700"/>
    </source>
</evidence>
<evidence type="ECO:0000259" key="5">
    <source>
        <dbReference type="PROSITE" id="PS51081"/>
    </source>
</evidence>
<keyword evidence="3" id="KW-0862">Zinc</keyword>
<evidence type="ECO:0000313" key="6">
    <source>
        <dbReference type="EnsemblMetazoa" id="XP_050516890.1"/>
    </source>
</evidence>
<feature type="domain" description="SIAH-type" evidence="5">
    <location>
        <begin position="66"/>
        <end position="122"/>
    </location>
</feature>
<keyword evidence="1" id="KW-0479">Metal-binding</keyword>
<dbReference type="GeneID" id="126891685"/>
<keyword evidence="7" id="KW-1185">Reference proteome</keyword>
<dbReference type="Gene3D" id="3.30.40.10">
    <property type="entry name" value="Zinc/RING finger domain, C3HC4 (zinc finger)"/>
    <property type="match status" value="2"/>
</dbReference>
<dbReference type="PANTHER" id="PTHR45877:SF2">
    <property type="entry name" value="E3 UBIQUITIN-PROTEIN LIGASE SINA-RELATED"/>
    <property type="match status" value="1"/>
</dbReference>
<organism evidence="6 7">
    <name type="scientific">Diabrotica virgifera virgifera</name>
    <name type="common">western corn rootworm</name>
    <dbReference type="NCBI Taxonomy" id="50390"/>
    <lineage>
        <taxon>Eukaryota</taxon>
        <taxon>Metazoa</taxon>
        <taxon>Ecdysozoa</taxon>
        <taxon>Arthropoda</taxon>
        <taxon>Hexapoda</taxon>
        <taxon>Insecta</taxon>
        <taxon>Pterygota</taxon>
        <taxon>Neoptera</taxon>
        <taxon>Endopterygota</taxon>
        <taxon>Coleoptera</taxon>
        <taxon>Polyphaga</taxon>
        <taxon>Cucujiformia</taxon>
        <taxon>Chrysomeloidea</taxon>
        <taxon>Chrysomelidae</taxon>
        <taxon>Galerucinae</taxon>
        <taxon>Diabroticina</taxon>
        <taxon>Diabroticites</taxon>
        <taxon>Diabrotica</taxon>
    </lineage>
</organism>
<dbReference type="InterPro" id="IPR013010">
    <property type="entry name" value="Znf_SIAH"/>
</dbReference>
<dbReference type="Proteomes" id="UP001652700">
    <property type="component" value="Unplaced"/>
</dbReference>
<evidence type="ECO:0000256" key="3">
    <source>
        <dbReference type="ARBA" id="ARBA00022833"/>
    </source>
</evidence>
<proteinExistence type="predicted"/>
<dbReference type="EnsemblMetazoa" id="XM_050660933.1">
    <property type="protein sequence ID" value="XP_050516890.1"/>
    <property type="gene ID" value="LOC126891685"/>
</dbReference>
<keyword evidence="2 4" id="KW-0863">Zinc-finger</keyword>
<reference evidence="6" key="1">
    <citation type="submission" date="2025-05" db="UniProtKB">
        <authorList>
            <consortium name="EnsemblMetazoa"/>
        </authorList>
    </citation>
    <scope>IDENTIFICATION</scope>
</reference>